<dbReference type="AlphaFoldDB" id="A0A1Y2A2I1"/>
<accession>A0A1Y2A2I1</accession>
<sequence length="353" mass="42006">MIQKKTYFISLVHDSFEIQIPAPIDGVFIVEGIEKVIISQELFCTPIFIYKNDCIEYKECNKERKFQSFEMFTYYKYIEYVRKVLSKGKAEKSIKNFSNEHTNFDFYYTFLSKDRRTKLTKIKRHVLLDIRIYYSLFFQLLRVKGIKSHEKQSISLVKNIPEDIEVTIPDSSPETTLESILSHRKESKEEIISIINGIIDSYLTPDSLHCDRSSFDDKNTKFYTYLCRARVFLDFNSSRSYFSNRIDYFPSSIHRKIKYFGMDRKNKKLDMNSFVSNLNLTLYNMVKSGTIRSYFCEYSSIAVQTLSKRSYYDKLSHIRRVQIPINTESENLELRLSYENGYFFPFETQSLRI</sequence>
<keyword evidence="2" id="KW-1185">Reference proteome</keyword>
<dbReference type="SUPFAM" id="SSF64484">
    <property type="entry name" value="beta and beta-prime subunits of DNA dependent RNA-polymerase"/>
    <property type="match status" value="1"/>
</dbReference>
<name>A0A1Y2A2I1_9FUNG</name>
<gene>
    <name evidence="1" type="ORF">LY90DRAFT_635636</name>
</gene>
<dbReference type="Proteomes" id="UP000193920">
    <property type="component" value="Unassembled WGS sequence"/>
</dbReference>
<evidence type="ECO:0000313" key="1">
    <source>
        <dbReference type="EMBL" id="ORY16664.1"/>
    </source>
</evidence>
<reference evidence="1 2" key="1">
    <citation type="submission" date="2016-08" db="EMBL/GenBank/DDBJ databases">
        <title>A Parts List for Fungal Cellulosomes Revealed by Comparative Genomics.</title>
        <authorList>
            <consortium name="DOE Joint Genome Institute"/>
            <person name="Haitjema C.H."/>
            <person name="Gilmore S.P."/>
            <person name="Henske J.K."/>
            <person name="Solomon K.V."/>
            <person name="De Groot R."/>
            <person name="Kuo A."/>
            <person name="Mondo S.J."/>
            <person name="Salamov A.A."/>
            <person name="Labutti K."/>
            <person name="Zhao Z."/>
            <person name="Chiniquy J."/>
            <person name="Barry K."/>
            <person name="Brewer H.M."/>
            <person name="Purvine S.O."/>
            <person name="Wright A.T."/>
            <person name="Boxma B."/>
            <person name="Van Alen T."/>
            <person name="Hackstein J.H."/>
            <person name="Baker S.E."/>
            <person name="Grigoriev I.V."/>
            <person name="O'Malley M.A."/>
        </authorList>
    </citation>
    <scope>NUCLEOTIDE SEQUENCE [LARGE SCALE GENOMIC DNA]</scope>
    <source>
        <strain evidence="1 2">G1</strain>
    </source>
</reference>
<protein>
    <submittedName>
        <fullName evidence="1">Uncharacterized protein</fullName>
    </submittedName>
</protein>
<comment type="caution">
    <text evidence="1">The sequence shown here is derived from an EMBL/GenBank/DDBJ whole genome shotgun (WGS) entry which is preliminary data.</text>
</comment>
<organism evidence="1 2">
    <name type="scientific">Neocallimastix californiae</name>
    <dbReference type="NCBI Taxonomy" id="1754190"/>
    <lineage>
        <taxon>Eukaryota</taxon>
        <taxon>Fungi</taxon>
        <taxon>Fungi incertae sedis</taxon>
        <taxon>Chytridiomycota</taxon>
        <taxon>Chytridiomycota incertae sedis</taxon>
        <taxon>Neocallimastigomycetes</taxon>
        <taxon>Neocallimastigales</taxon>
        <taxon>Neocallimastigaceae</taxon>
        <taxon>Neocallimastix</taxon>
    </lineage>
</organism>
<evidence type="ECO:0000313" key="2">
    <source>
        <dbReference type="Proteomes" id="UP000193920"/>
    </source>
</evidence>
<dbReference type="EMBL" id="MCOG01000331">
    <property type="protein sequence ID" value="ORY16664.1"/>
    <property type="molecule type" value="Genomic_DNA"/>
</dbReference>
<proteinExistence type="predicted"/>